<dbReference type="PANTHER" id="PTHR24070">
    <property type="entry name" value="RAS, DI-RAS, AND RHEB FAMILY MEMBERS OF SMALL GTPASE SUPERFAMILY"/>
    <property type="match status" value="1"/>
</dbReference>
<keyword evidence="9" id="KW-0636">Prenylation</keyword>
<dbReference type="GO" id="GO:0007165">
    <property type="term" value="P:signal transduction"/>
    <property type="evidence" value="ECO:0007669"/>
    <property type="project" value="InterPro"/>
</dbReference>
<keyword evidence="8" id="KW-0449">Lipoprotein</keyword>
<evidence type="ECO:0000256" key="10">
    <source>
        <dbReference type="ARBA" id="ARBA00037969"/>
    </source>
</evidence>
<dbReference type="AlphaFoldDB" id="A0A7R9WEL8"/>
<reference evidence="13" key="1">
    <citation type="submission" date="2021-01" db="EMBL/GenBank/DDBJ databases">
        <authorList>
            <person name="Corre E."/>
            <person name="Pelletier E."/>
            <person name="Niang G."/>
            <person name="Scheremetjew M."/>
            <person name="Finn R."/>
            <person name="Kale V."/>
            <person name="Holt S."/>
            <person name="Cochrane G."/>
            <person name="Meng A."/>
            <person name="Brown T."/>
            <person name="Cohen L."/>
        </authorList>
    </citation>
    <scope>NUCLEOTIDE SEQUENCE</scope>
    <source>
        <strain evidence="13">CCMP147</strain>
    </source>
</reference>
<evidence type="ECO:0000256" key="5">
    <source>
        <dbReference type="ARBA" id="ARBA00022842"/>
    </source>
</evidence>
<keyword evidence="2" id="KW-0479">Metal-binding</keyword>
<dbReference type="GO" id="GO:0016020">
    <property type="term" value="C:membrane"/>
    <property type="evidence" value="ECO:0007669"/>
    <property type="project" value="InterPro"/>
</dbReference>
<dbReference type="GO" id="GO:0003924">
    <property type="term" value="F:GTPase activity"/>
    <property type="evidence" value="ECO:0007669"/>
    <property type="project" value="InterPro"/>
</dbReference>
<dbReference type="PRINTS" id="PR00449">
    <property type="entry name" value="RASTRNSFRMNG"/>
</dbReference>
<comment type="catalytic activity">
    <reaction evidence="12">
        <text>GTP + H2O = GDP + phosphate + H(+)</text>
        <dbReference type="Rhea" id="RHEA:19669"/>
        <dbReference type="ChEBI" id="CHEBI:15377"/>
        <dbReference type="ChEBI" id="CHEBI:15378"/>
        <dbReference type="ChEBI" id="CHEBI:37565"/>
        <dbReference type="ChEBI" id="CHEBI:43474"/>
        <dbReference type="ChEBI" id="CHEBI:58189"/>
    </reaction>
    <physiologicalReaction direction="left-to-right" evidence="12">
        <dbReference type="Rhea" id="RHEA:19670"/>
    </physiologicalReaction>
</comment>
<evidence type="ECO:0000256" key="4">
    <source>
        <dbReference type="ARBA" id="ARBA00022801"/>
    </source>
</evidence>
<evidence type="ECO:0000256" key="9">
    <source>
        <dbReference type="ARBA" id="ARBA00023289"/>
    </source>
</evidence>
<comment type="similarity">
    <text evidence="10">Belongs to the small GTPase superfamily. Rheb family.</text>
</comment>
<name>A0A7R9WEL8_9STRA</name>
<dbReference type="Gene3D" id="3.40.50.300">
    <property type="entry name" value="P-loop containing nucleotide triphosphate hydrolases"/>
    <property type="match status" value="1"/>
</dbReference>
<dbReference type="FunFam" id="3.40.50.300:FF:000273">
    <property type="entry name" value="GTP-binding protein Rheb homolog"/>
    <property type="match status" value="1"/>
</dbReference>
<dbReference type="GO" id="GO:0046872">
    <property type="term" value="F:metal ion binding"/>
    <property type="evidence" value="ECO:0007669"/>
    <property type="project" value="UniProtKB-KW"/>
</dbReference>
<organism evidence="13">
    <name type="scientific">Pseudictyota dubia</name>
    <dbReference type="NCBI Taxonomy" id="2749911"/>
    <lineage>
        <taxon>Eukaryota</taxon>
        <taxon>Sar</taxon>
        <taxon>Stramenopiles</taxon>
        <taxon>Ochrophyta</taxon>
        <taxon>Bacillariophyta</taxon>
        <taxon>Mediophyceae</taxon>
        <taxon>Biddulphiophycidae</taxon>
        <taxon>Eupodiscales</taxon>
        <taxon>Odontellaceae</taxon>
        <taxon>Pseudictyota</taxon>
    </lineage>
</organism>
<keyword evidence="5" id="KW-0460">Magnesium</keyword>
<comment type="subcellular location">
    <subcellularLocation>
        <location evidence="11">Endomembrane system</location>
        <topology evidence="11">Lipid-anchor</topology>
        <orientation evidence="11">Cytoplasmic side</orientation>
    </subcellularLocation>
</comment>
<proteinExistence type="inferred from homology"/>
<dbReference type="SMART" id="SM00174">
    <property type="entry name" value="RHO"/>
    <property type="match status" value="1"/>
</dbReference>
<dbReference type="InterPro" id="IPR005225">
    <property type="entry name" value="Small_GTP-bd"/>
</dbReference>
<dbReference type="PROSITE" id="PS51421">
    <property type="entry name" value="RAS"/>
    <property type="match status" value="1"/>
</dbReference>
<evidence type="ECO:0000256" key="7">
    <source>
        <dbReference type="ARBA" id="ARBA00023136"/>
    </source>
</evidence>
<evidence type="ECO:0000256" key="1">
    <source>
        <dbReference type="ARBA" id="ARBA00022481"/>
    </source>
</evidence>
<dbReference type="EMBL" id="HBED01038429">
    <property type="protein sequence ID" value="CAD8320916.1"/>
    <property type="molecule type" value="Transcribed_RNA"/>
</dbReference>
<keyword evidence="6" id="KW-0342">GTP-binding</keyword>
<protein>
    <submittedName>
        <fullName evidence="13">Uncharacterized protein</fullName>
    </submittedName>
</protein>
<dbReference type="GO" id="GO:0005525">
    <property type="term" value="F:GTP binding"/>
    <property type="evidence" value="ECO:0007669"/>
    <property type="project" value="UniProtKB-KW"/>
</dbReference>
<dbReference type="SMART" id="SM00173">
    <property type="entry name" value="RAS"/>
    <property type="match status" value="1"/>
</dbReference>
<dbReference type="NCBIfam" id="TIGR00231">
    <property type="entry name" value="small_GTP"/>
    <property type="match status" value="1"/>
</dbReference>
<keyword evidence="3" id="KW-0547">Nucleotide-binding</keyword>
<dbReference type="Pfam" id="PF00071">
    <property type="entry name" value="Ras"/>
    <property type="match status" value="1"/>
</dbReference>
<dbReference type="SUPFAM" id="SSF52540">
    <property type="entry name" value="P-loop containing nucleoside triphosphate hydrolases"/>
    <property type="match status" value="1"/>
</dbReference>
<keyword evidence="1" id="KW-0488">Methylation</keyword>
<accession>A0A7R9WEL8</accession>
<evidence type="ECO:0000256" key="2">
    <source>
        <dbReference type="ARBA" id="ARBA00022723"/>
    </source>
</evidence>
<evidence type="ECO:0000256" key="8">
    <source>
        <dbReference type="ARBA" id="ARBA00023288"/>
    </source>
</evidence>
<dbReference type="InterPro" id="IPR001806">
    <property type="entry name" value="Small_GTPase"/>
</dbReference>
<gene>
    <name evidence="13" type="ORF">TDUB1175_LOCUS19332</name>
</gene>
<dbReference type="PROSITE" id="PS51420">
    <property type="entry name" value="RHO"/>
    <property type="match status" value="1"/>
</dbReference>
<evidence type="ECO:0000256" key="11">
    <source>
        <dbReference type="ARBA" id="ARBA00046278"/>
    </source>
</evidence>
<dbReference type="SMART" id="SM00175">
    <property type="entry name" value="RAB"/>
    <property type="match status" value="1"/>
</dbReference>
<evidence type="ECO:0000313" key="13">
    <source>
        <dbReference type="EMBL" id="CAD8320916.1"/>
    </source>
</evidence>
<sequence>MPKNDPTTVHRKVAVLGFRAVGKTSLTNAFVSGTFGDGYDPTIENTHHKTIRFRKVHFATDIVDTAGMDEYSRLSRNASVGVHGYVLVFSIASRQSFEKITQINEALLNALGDALDVPRVLVGSMRDLAHQRQVSYQDAHSLAESWGIPYLECSSKTGENVSEVFHILIKEIEKDDGLLNEQEENGCTIL</sequence>
<dbReference type="PROSITE" id="PS51419">
    <property type="entry name" value="RAB"/>
    <property type="match status" value="1"/>
</dbReference>
<evidence type="ECO:0000256" key="6">
    <source>
        <dbReference type="ARBA" id="ARBA00023134"/>
    </source>
</evidence>
<dbReference type="InterPro" id="IPR020849">
    <property type="entry name" value="Small_GTPase_Ras-type"/>
</dbReference>
<evidence type="ECO:0000256" key="12">
    <source>
        <dbReference type="ARBA" id="ARBA00049117"/>
    </source>
</evidence>
<keyword evidence="7" id="KW-0472">Membrane</keyword>
<dbReference type="GO" id="GO:0012505">
    <property type="term" value="C:endomembrane system"/>
    <property type="evidence" value="ECO:0007669"/>
    <property type="project" value="UniProtKB-SubCell"/>
</dbReference>
<evidence type="ECO:0000256" key="3">
    <source>
        <dbReference type="ARBA" id="ARBA00022741"/>
    </source>
</evidence>
<dbReference type="InterPro" id="IPR027417">
    <property type="entry name" value="P-loop_NTPase"/>
</dbReference>
<keyword evidence="4" id="KW-0378">Hydrolase</keyword>